<dbReference type="Pfam" id="PF00797">
    <property type="entry name" value="Acetyltransf_2"/>
    <property type="match status" value="1"/>
</dbReference>
<dbReference type="PANTHER" id="PTHR11786:SF0">
    <property type="entry name" value="ARYLAMINE N-ACETYLTRANSFERASE 4-RELATED"/>
    <property type="match status" value="1"/>
</dbReference>
<sequence>MSTLIVPPAPTSSLTAEQISQFLEYLKIPAQLRHAAPSLSLLRRLHTHMLTACPYENLSIHYNPSHTINLDPQFVFQKVVVDARGRGGYCMELAILYNHLLRGLGFNAYTVGARTRSRIDGVPGGIFPGWVHIVNIVTLPTGECYAVDVAFGGDGPTGPLPLESGLIHQNLGTQQVRLIRGWVSTQIHRIDESKLWIYQYRNRTDREWNSYYAFTEAEFMAADWGVINYWTSTSPDSHQTRTLLIVRFLGRTPEAGERVEEDDWEIYGKRMLVNGAIKENLGGKTRVLAECNTEAERVEALKQHFGITLKEEEISSIKGWATDLDSVV</sequence>
<dbReference type="InterPro" id="IPR053710">
    <property type="entry name" value="Arylamine_NAT_domain_sf"/>
</dbReference>
<evidence type="ECO:0000313" key="2">
    <source>
        <dbReference type="EMBL" id="KAK9413020.1"/>
    </source>
</evidence>
<name>A0ABR2UEF3_9PEZI</name>
<protein>
    <recommendedName>
        <fullName evidence="4">Arylamine N-acetyltransferase</fullName>
    </recommendedName>
</protein>
<dbReference type="PANTHER" id="PTHR11786">
    <property type="entry name" value="N-HYDROXYARYLAMINE O-ACETYLTRANSFERASE"/>
    <property type="match status" value="1"/>
</dbReference>
<comment type="similarity">
    <text evidence="1">Belongs to the arylamine N-acetyltransferase family.</text>
</comment>
<dbReference type="SUPFAM" id="SSF54001">
    <property type="entry name" value="Cysteine proteinases"/>
    <property type="match status" value="1"/>
</dbReference>
<dbReference type="EMBL" id="JARVKF010000444">
    <property type="protein sequence ID" value="KAK9413020.1"/>
    <property type="molecule type" value="Genomic_DNA"/>
</dbReference>
<keyword evidence="3" id="KW-1185">Reference proteome</keyword>
<dbReference type="Gene3D" id="3.30.2140.20">
    <property type="match status" value="1"/>
</dbReference>
<dbReference type="Proteomes" id="UP001408356">
    <property type="component" value="Unassembled WGS sequence"/>
</dbReference>
<accession>A0ABR2UEF3</accession>
<gene>
    <name evidence="2" type="ORF">SUNI508_12106</name>
</gene>
<reference evidence="2 3" key="1">
    <citation type="journal article" date="2024" name="J. Plant Pathol.">
        <title>Sequence and assembly of the genome of Seiridium unicorne, isolate CBS 538.82, causal agent of cypress canker disease.</title>
        <authorList>
            <person name="Scali E."/>
            <person name="Rocca G.D."/>
            <person name="Danti R."/>
            <person name="Garbelotto M."/>
            <person name="Barberini S."/>
            <person name="Baroncelli R."/>
            <person name="Emiliani G."/>
        </authorList>
    </citation>
    <scope>NUCLEOTIDE SEQUENCE [LARGE SCALE GENOMIC DNA]</scope>
    <source>
        <strain evidence="2 3">BM-138-508</strain>
    </source>
</reference>
<evidence type="ECO:0000256" key="1">
    <source>
        <dbReference type="ARBA" id="ARBA00006547"/>
    </source>
</evidence>
<comment type="caution">
    <text evidence="2">The sequence shown here is derived from an EMBL/GenBank/DDBJ whole genome shotgun (WGS) entry which is preliminary data.</text>
</comment>
<proteinExistence type="inferred from homology"/>
<evidence type="ECO:0008006" key="4">
    <source>
        <dbReference type="Google" id="ProtNLM"/>
    </source>
</evidence>
<dbReference type="InterPro" id="IPR038765">
    <property type="entry name" value="Papain-like_cys_pep_sf"/>
</dbReference>
<evidence type="ECO:0000313" key="3">
    <source>
        <dbReference type="Proteomes" id="UP001408356"/>
    </source>
</evidence>
<organism evidence="2 3">
    <name type="scientific">Seiridium unicorne</name>
    <dbReference type="NCBI Taxonomy" id="138068"/>
    <lineage>
        <taxon>Eukaryota</taxon>
        <taxon>Fungi</taxon>
        <taxon>Dikarya</taxon>
        <taxon>Ascomycota</taxon>
        <taxon>Pezizomycotina</taxon>
        <taxon>Sordariomycetes</taxon>
        <taxon>Xylariomycetidae</taxon>
        <taxon>Amphisphaeriales</taxon>
        <taxon>Sporocadaceae</taxon>
        <taxon>Seiridium</taxon>
    </lineage>
</organism>
<dbReference type="InterPro" id="IPR001447">
    <property type="entry name" value="Arylamine_N-AcTrfase"/>
</dbReference>